<keyword evidence="5" id="KW-1185">Reference proteome</keyword>
<dbReference type="SUPFAM" id="SSF50978">
    <property type="entry name" value="WD40 repeat-like"/>
    <property type="match status" value="1"/>
</dbReference>
<dbReference type="Gene3D" id="2.130.10.10">
    <property type="entry name" value="YVTN repeat-like/Quinoprotein amine dehydrogenase"/>
    <property type="match status" value="1"/>
</dbReference>
<dbReference type="GO" id="GO:0071013">
    <property type="term" value="C:catalytic step 2 spliceosome"/>
    <property type="evidence" value="ECO:0007669"/>
    <property type="project" value="TreeGrafter"/>
</dbReference>
<dbReference type="PANTHER" id="PTHR44006">
    <property type="entry name" value="U5 SMALL NUCLEAR RIBONUCLEOPROTEIN 40 KDA PROTEIN"/>
    <property type="match status" value="1"/>
</dbReference>
<sequence length="135" mass="15228">MAESQVFRRPALPLPPRDVKRPRLDEGALVPVEGTRKEENGNQRPSSLQSPIMLLTGHEGEIFGARFSHDGNILASVGFDMKIFLWTARGDYLYTCSTDKTVRVWDMETGVCVRRFRSHSDFVNGCHPARRGPDI</sequence>
<dbReference type="InterPro" id="IPR052234">
    <property type="entry name" value="U5_snRNP_Component"/>
</dbReference>
<evidence type="ECO:0000256" key="1">
    <source>
        <dbReference type="ARBA" id="ARBA00022574"/>
    </source>
</evidence>
<keyword evidence="2" id="KW-0677">Repeat</keyword>
<dbReference type="PROSITE" id="PS50082">
    <property type="entry name" value="WD_REPEATS_2"/>
    <property type="match status" value="2"/>
</dbReference>
<reference evidence="6" key="1">
    <citation type="submission" date="2022-11" db="UniProtKB">
        <authorList>
            <consortium name="WormBaseParasite"/>
        </authorList>
    </citation>
    <scope>IDENTIFICATION</scope>
</reference>
<dbReference type="WBParaSite" id="scaffold7176_cov185.g11754">
    <property type="protein sequence ID" value="scaffold7176_cov185.g11754"/>
    <property type="gene ID" value="scaffold7176_cov185.g11754"/>
</dbReference>
<evidence type="ECO:0000256" key="3">
    <source>
        <dbReference type="PROSITE-ProRule" id="PRU00221"/>
    </source>
</evidence>
<dbReference type="AlphaFoldDB" id="A0A915N0S5"/>
<evidence type="ECO:0000256" key="2">
    <source>
        <dbReference type="ARBA" id="ARBA00022737"/>
    </source>
</evidence>
<evidence type="ECO:0000313" key="5">
    <source>
        <dbReference type="Proteomes" id="UP000887561"/>
    </source>
</evidence>
<evidence type="ECO:0000313" key="6">
    <source>
        <dbReference type="WBParaSite" id="scaffold7176_cov185.g11754"/>
    </source>
</evidence>
<dbReference type="Proteomes" id="UP000887561">
    <property type="component" value="Unplaced"/>
</dbReference>
<proteinExistence type="predicted"/>
<organism evidence="5 6">
    <name type="scientific">Meloidogyne javanica</name>
    <name type="common">Root-knot nematode worm</name>
    <dbReference type="NCBI Taxonomy" id="6303"/>
    <lineage>
        <taxon>Eukaryota</taxon>
        <taxon>Metazoa</taxon>
        <taxon>Ecdysozoa</taxon>
        <taxon>Nematoda</taxon>
        <taxon>Chromadorea</taxon>
        <taxon>Rhabditida</taxon>
        <taxon>Tylenchina</taxon>
        <taxon>Tylenchomorpha</taxon>
        <taxon>Tylenchoidea</taxon>
        <taxon>Meloidogynidae</taxon>
        <taxon>Meloidogyninae</taxon>
        <taxon>Meloidogyne</taxon>
        <taxon>Meloidogyne incognita group</taxon>
    </lineage>
</organism>
<feature type="repeat" description="WD" evidence="3">
    <location>
        <begin position="55"/>
        <end position="86"/>
    </location>
</feature>
<dbReference type="InterPro" id="IPR015943">
    <property type="entry name" value="WD40/YVTN_repeat-like_dom_sf"/>
</dbReference>
<dbReference type="GO" id="GO:0003723">
    <property type="term" value="F:RNA binding"/>
    <property type="evidence" value="ECO:0007669"/>
    <property type="project" value="TreeGrafter"/>
</dbReference>
<dbReference type="PANTHER" id="PTHR44006:SF1">
    <property type="entry name" value="U5 SMALL NUCLEAR RIBONUCLEOPROTEIN 40 KDA PROTEIN"/>
    <property type="match status" value="1"/>
</dbReference>
<dbReference type="PROSITE" id="PS00678">
    <property type="entry name" value="WD_REPEATS_1"/>
    <property type="match status" value="1"/>
</dbReference>
<feature type="compositionally biased region" description="Basic and acidic residues" evidence="4">
    <location>
        <begin position="17"/>
        <end position="26"/>
    </location>
</feature>
<dbReference type="InterPro" id="IPR001680">
    <property type="entry name" value="WD40_rpt"/>
</dbReference>
<dbReference type="PROSITE" id="PS50294">
    <property type="entry name" value="WD_REPEATS_REGION"/>
    <property type="match status" value="1"/>
</dbReference>
<keyword evidence="1 3" id="KW-0853">WD repeat</keyword>
<protein>
    <submittedName>
        <fullName evidence="6">Uncharacterized protein</fullName>
    </submittedName>
</protein>
<dbReference type="InterPro" id="IPR019775">
    <property type="entry name" value="WD40_repeat_CS"/>
</dbReference>
<dbReference type="Pfam" id="PF00400">
    <property type="entry name" value="WD40"/>
    <property type="match status" value="1"/>
</dbReference>
<name>A0A915N0S5_MELJA</name>
<accession>A0A915N0S5</accession>
<dbReference type="SMART" id="SM00320">
    <property type="entry name" value="WD40"/>
    <property type="match status" value="1"/>
</dbReference>
<dbReference type="InterPro" id="IPR036322">
    <property type="entry name" value="WD40_repeat_dom_sf"/>
</dbReference>
<feature type="region of interest" description="Disordered" evidence="4">
    <location>
        <begin position="1"/>
        <end position="49"/>
    </location>
</feature>
<feature type="repeat" description="WD" evidence="3">
    <location>
        <begin position="90"/>
        <end position="115"/>
    </location>
</feature>
<evidence type="ECO:0000256" key="4">
    <source>
        <dbReference type="SAM" id="MobiDB-lite"/>
    </source>
</evidence>